<comment type="cofactor">
    <cofactor evidence="1 12">
        <name>FAD</name>
        <dbReference type="ChEBI" id="CHEBI:57692"/>
    </cofactor>
</comment>
<dbReference type="Proteomes" id="UP001321804">
    <property type="component" value="Chromosome"/>
</dbReference>
<dbReference type="InterPro" id="IPR002218">
    <property type="entry name" value="MnmG-rel"/>
</dbReference>
<keyword evidence="6 12" id="KW-0285">Flavoprotein</keyword>
<evidence type="ECO:0000256" key="3">
    <source>
        <dbReference type="ARBA" id="ARBA00007653"/>
    </source>
</evidence>
<keyword evidence="8 12" id="KW-0274">FAD</keyword>
<dbReference type="KEGG" id="xak:KIMC2_21140"/>
<dbReference type="InterPro" id="IPR026904">
    <property type="entry name" value="MnmG_C"/>
</dbReference>
<evidence type="ECO:0000256" key="2">
    <source>
        <dbReference type="ARBA" id="ARBA00003717"/>
    </source>
</evidence>
<evidence type="ECO:0000259" key="13">
    <source>
        <dbReference type="SMART" id="SM01228"/>
    </source>
</evidence>
<name>A0AAU9DL10_9LACO</name>
<dbReference type="FunFam" id="3.50.50.60:FF:000002">
    <property type="entry name" value="tRNA uridine 5-carboxymethylaminomethyl modification enzyme MnmG"/>
    <property type="match status" value="1"/>
</dbReference>
<evidence type="ECO:0000256" key="11">
    <source>
        <dbReference type="ARBA" id="ARBA00031800"/>
    </source>
</evidence>
<dbReference type="Pfam" id="PF13932">
    <property type="entry name" value="SAM_GIDA_C"/>
    <property type="match status" value="1"/>
</dbReference>
<dbReference type="HAMAP" id="MF_00129">
    <property type="entry name" value="MnmG_GidA"/>
    <property type="match status" value="1"/>
</dbReference>
<dbReference type="PROSITE" id="PS01280">
    <property type="entry name" value="GIDA_1"/>
    <property type="match status" value="1"/>
</dbReference>
<dbReference type="InterPro" id="IPR004416">
    <property type="entry name" value="MnmG"/>
</dbReference>
<dbReference type="PANTHER" id="PTHR11806:SF0">
    <property type="entry name" value="PROTEIN MTO1 HOMOLOG, MITOCHONDRIAL"/>
    <property type="match status" value="1"/>
</dbReference>
<keyword evidence="7 12" id="KW-0819">tRNA processing</keyword>
<dbReference type="Gene3D" id="3.50.50.60">
    <property type="entry name" value="FAD/NAD(P)-binding domain"/>
    <property type="match status" value="2"/>
</dbReference>
<dbReference type="FunFam" id="1.10.150.570:FF:000001">
    <property type="entry name" value="tRNA uridine 5-carboxymethylaminomethyl modification enzyme MnmG"/>
    <property type="match status" value="1"/>
</dbReference>
<dbReference type="FunFam" id="1.10.10.1800:FF:000001">
    <property type="entry name" value="tRNA uridine 5-carboxymethylaminomethyl modification enzyme MnmG"/>
    <property type="match status" value="1"/>
</dbReference>
<dbReference type="GO" id="GO:0005829">
    <property type="term" value="C:cytosol"/>
    <property type="evidence" value="ECO:0007669"/>
    <property type="project" value="TreeGrafter"/>
</dbReference>
<dbReference type="GO" id="GO:0050660">
    <property type="term" value="F:flavin adenine dinucleotide binding"/>
    <property type="evidence" value="ECO:0007669"/>
    <property type="project" value="UniProtKB-UniRule"/>
</dbReference>
<accession>A0AAU9DL10</accession>
<dbReference type="AlphaFoldDB" id="A0AAU9DL10"/>
<evidence type="ECO:0000256" key="4">
    <source>
        <dbReference type="ARBA" id="ARBA00020461"/>
    </source>
</evidence>
<evidence type="ECO:0000256" key="1">
    <source>
        <dbReference type="ARBA" id="ARBA00001974"/>
    </source>
</evidence>
<dbReference type="InterPro" id="IPR040131">
    <property type="entry name" value="MnmG_N"/>
</dbReference>
<evidence type="ECO:0000256" key="12">
    <source>
        <dbReference type="HAMAP-Rule" id="MF_00129"/>
    </source>
</evidence>
<dbReference type="Gene3D" id="1.10.10.1800">
    <property type="entry name" value="tRNA uridine 5-carboxymethylaminomethyl modification enzyme MnmG/GidA"/>
    <property type="match status" value="1"/>
</dbReference>
<comment type="caution">
    <text evidence="12">Lacks conserved residue(s) required for the propagation of feature annotation.</text>
</comment>
<dbReference type="Pfam" id="PF01134">
    <property type="entry name" value="GIDA"/>
    <property type="match status" value="1"/>
</dbReference>
<keyword evidence="9 12" id="KW-0520">NAD</keyword>
<dbReference type="InterPro" id="IPR044920">
    <property type="entry name" value="MnmG_C_subdom_sf"/>
</dbReference>
<feature type="domain" description="tRNA uridine 5-carboxymethylaminomethyl modification enzyme C-terminal subdomain" evidence="13">
    <location>
        <begin position="548"/>
        <end position="619"/>
    </location>
</feature>
<comment type="similarity">
    <text evidence="3 12">Belongs to the MnmG family.</text>
</comment>
<evidence type="ECO:0000256" key="10">
    <source>
        <dbReference type="ARBA" id="ARBA00025948"/>
    </source>
</evidence>
<dbReference type="InterPro" id="IPR036188">
    <property type="entry name" value="FAD/NAD-bd_sf"/>
</dbReference>
<comment type="function">
    <text evidence="2 12">NAD-binding protein involved in the addition of a carboxymethylaminomethyl (cmnm) group at the wobble position (U34) of certain tRNAs, forming tRNA-cmnm(5)s(2)U34.</text>
</comment>
<dbReference type="SUPFAM" id="SSF51905">
    <property type="entry name" value="FAD/NAD(P)-binding domain"/>
    <property type="match status" value="1"/>
</dbReference>
<evidence type="ECO:0000256" key="6">
    <source>
        <dbReference type="ARBA" id="ARBA00022630"/>
    </source>
</evidence>
<keyword evidence="5 12" id="KW-0963">Cytoplasm</keyword>
<dbReference type="SMART" id="SM01228">
    <property type="entry name" value="GIDA_assoc_3"/>
    <property type="match status" value="1"/>
</dbReference>
<dbReference type="GO" id="GO:0030488">
    <property type="term" value="P:tRNA methylation"/>
    <property type="evidence" value="ECO:0007669"/>
    <property type="project" value="TreeGrafter"/>
</dbReference>
<dbReference type="InterPro" id="IPR047001">
    <property type="entry name" value="MnmG_C_subdom"/>
</dbReference>
<dbReference type="RefSeq" id="WP_317696713.1">
    <property type="nucleotide sequence ID" value="NZ_AP026801.1"/>
</dbReference>
<comment type="subunit">
    <text evidence="10 12">Homodimer. Heterotetramer of two MnmE and two MnmG subunits.</text>
</comment>
<dbReference type="Gene3D" id="1.10.150.570">
    <property type="entry name" value="GidA associated domain, C-terminal subdomain"/>
    <property type="match status" value="1"/>
</dbReference>
<dbReference type="InterPro" id="IPR049312">
    <property type="entry name" value="GIDA_C_N"/>
</dbReference>
<evidence type="ECO:0000256" key="8">
    <source>
        <dbReference type="ARBA" id="ARBA00022827"/>
    </source>
</evidence>
<reference evidence="14 15" key="1">
    <citation type="journal article" date="2023" name="Microbiol. Spectr.">
        <title>Symbiosis of Carpenter Bees with Uncharacterized Lactic Acid Bacteria Showing NAD Auxotrophy.</title>
        <authorList>
            <person name="Kawasaki S."/>
            <person name="Ozawa K."/>
            <person name="Mori T."/>
            <person name="Yamamoto A."/>
            <person name="Ito M."/>
            <person name="Ohkuma M."/>
            <person name="Sakamoto M."/>
            <person name="Matsutani M."/>
        </authorList>
    </citation>
    <scope>NUCLEOTIDE SEQUENCE [LARGE SCALE GENOMIC DNA]</scope>
    <source>
        <strain evidence="14 15">KimC2</strain>
    </source>
</reference>
<dbReference type="Pfam" id="PF21680">
    <property type="entry name" value="GIDA_C_1st"/>
    <property type="match status" value="1"/>
</dbReference>
<dbReference type="PANTHER" id="PTHR11806">
    <property type="entry name" value="GLUCOSE INHIBITED DIVISION PROTEIN A"/>
    <property type="match status" value="1"/>
</dbReference>
<dbReference type="InterPro" id="IPR020595">
    <property type="entry name" value="MnmG-rel_CS"/>
</dbReference>
<keyword evidence="15" id="KW-1185">Reference proteome</keyword>
<dbReference type="PROSITE" id="PS01281">
    <property type="entry name" value="GIDA_2"/>
    <property type="match status" value="1"/>
</dbReference>
<evidence type="ECO:0000256" key="5">
    <source>
        <dbReference type="ARBA" id="ARBA00022490"/>
    </source>
</evidence>
<evidence type="ECO:0000313" key="14">
    <source>
        <dbReference type="EMBL" id="BDR57552.1"/>
    </source>
</evidence>
<sequence length="627" mass="70456">MENINSDFQTIVVGAGHAGCEAALASARMGVKTMLLTINLDMVAFMPCNPSIGGPAKGTVVREIDALGGEMGKTIDKTYIQMRMLNVGKGPAVRALRAQADKELYHQQMKETLENTPNLILKQGMADQLIVEDNVCKGIVTSTGVKYYANAVILACGTAARGEIYIGELKYSSGPNNSIPSIKLMEYLEELGFEMKRFKTGTPPRVNAKTVNFSETTEQKGDEKPNHFSYTTPDAMYLQNQISCWMTYTNNTTHDIIRRNLDRSPIYSGTISGVGPRYCPSIETKVVRFADKDRHQLFIEPEGRHNNEYYVGDFSTSMPEDIQLKMLHSVKGLEKAQMLRPGYAIEYDVIDPWQLKHTLETKLIKNLYSAGQTNGTSGYEEAAGQGLIAGINAALSIQGKKPFTLLRSEAYIGVLIDDLVTKGTNEPYRLLTSRAEYRLILRHDNADLRLTPYGYQLGLIDEERYEIFKDHENRINKEINRLKENYINPNPEINEYLKKKGFSDLTDRISAFNLLKRQHTKYADLAQFIGESPNEITDKEIEQIEIQAKYDGYIKKEDVLISRLKRMENKKIPGNINYEDLSGLATEAKQKLEKVRPTTLAQAQRISGVNPADLAILSVYVSKGRKE</sequence>
<protein>
    <recommendedName>
        <fullName evidence="4 12">tRNA uridine 5-carboxymethylaminomethyl modification enzyme MnmG</fullName>
    </recommendedName>
    <alternativeName>
        <fullName evidence="11 12">Glucose-inhibited division protein A</fullName>
    </alternativeName>
</protein>
<evidence type="ECO:0000256" key="9">
    <source>
        <dbReference type="ARBA" id="ARBA00023027"/>
    </source>
</evidence>
<comment type="subcellular location">
    <subcellularLocation>
        <location evidence="12">Cytoplasm</location>
    </subcellularLocation>
</comment>
<evidence type="ECO:0000256" key="7">
    <source>
        <dbReference type="ARBA" id="ARBA00022694"/>
    </source>
</evidence>
<dbReference type="GO" id="GO:0002098">
    <property type="term" value="P:tRNA wobble uridine modification"/>
    <property type="evidence" value="ECO:0007669"/>
    <property type="project" value="InterPro"/>
</dbReference>
<dbReference type="EMBL" id="AP026801">
    <property type="protein sequence ID" value="BDR57552.1"/>
    <property type="molecule type" value="Genomic_DNA"/>
</dbReference>
<organism evidence="14 15">
    <name type="scientific">Xylocopilactobacillus apis</name>
    <dbReference type="NCBI Taxonomy" id="2932183"/>
    <lineage>
        <taxon>Bacteria</taxon>
        <taxon>Bacillati</taxon>
        <taxon>Bacillota</taxon>
        <taxon>Bacilli</taxon>
        <taxon>Lactobacillales</taxon>
        <taxon>Lactobacillaceae</taxon>
        <taxon>Xylocopilactobacillus</taxon>
    </lineage>
</organism>
<evidence type="ECO:0000313" key="15">
    <source>
        <dbReference type="Proteomes" id="UP001321804"/>
    </source>
</evidence>
<feature type="binding site" evidence="12">
    <location>
        <begin position="14"/>
        <end position="19"/>
    </location>
    <ligand>
        <name>FAD</name>
        <dbReference type="ChEBI" id="CHEBI:57692"/>
    </ligand>
</feature>
<gene>
    <name evidence="12 14" type="primary">mnmG</name>
    <name evidence="12" type="synonym">gidA</name>
    <name evidence="14" type="ORF">KIMC2_21140</name>
</gene>
<dbReference type="FunFam" id="3.50.50.60:FF:000063">
    <property type="entry name" value="tRNA uridine 5-carboxymethylaminomethyl modification enzyme MnmG"/>
    <property type="match status" value="1"/>
</dbReference>
<proteinExistence type="inferred from homology"/>
<dbReference type="NCBIfam" id="TIGR00136">
    <property type="entry name" value="mnmG_gidA"/>
    <property type="match status" value="1"/>
</dbReference>
<feature type="binding site" evidence="12">
    <location>
        <begin position="275"/>
        <end position="289"/>
    </location>
    <ligand>
        <name>NAD(+)</name>
        <dbReference type="ChEBI" id="CHEBI:57540"/>
    </ligand>
</feature>